<name>A0A2P2NWS4_RHIMU</name>
<proteinExistence type="predicted"/>
<dbReference type="EMBL" id="GGEC01066493">
    <property type="protein sequence ID" value="MBX46977.1"/>
    <property type="molecule type" value="Transcribed_RNA"/>
</dbReference>
<evidence type="ECO:0000313" key="1">
    <source>
        <dbReference type="EMBL" id="MBX46977.1"/>
    </source>
</evidence>
<organism evidence="1">
    <name type="scientific">Rhizophora mucronata</name>
    <name type="common">Asiatic mangrove</name>
    <dbReference type="NCBI Taxonomy" id="61149"/>
    <lineage>
        <taxon>Eukaryota</taxon>
        <taxon>Viridiplantae</taxon>
        <taxon>Streptophyta</taxon>
        <taxon>Embryophyta</taxon>
        <taxon>Tracheophyta</taxon>
        <taxon>Spermatophyta</taxon>
        <taxon>Magnoliopsida</taxon>
        <taxon>eudicotyledons</taxon>
        <taxon>Gunneridae</taxon>
        <taxon>Pentapetalae</taxon>
        <taxon>rosids</taxon>
        <taxon>fabids</taxon>
        <taxon>Malpighiales</taxon>
        <taxon>Rhizophoraceae</taxon>
        <taxon>Rhizophora</taxon>
    </lineage>
</organism>
<accession>A0A2P2NWS4</accession>
<reference evidence="1" key="1">
    <citation type="submission" date="2018-02" db="EMBL/GenBank/DDBJ databases">
        <title>Rhizophora mucronata_Transcriptome.</title>
        <authorList>
            <person name="Meera S.P."/>
            <person name="Sreeshan A."/>
            <person name="Augustine A."/>
        </authorList>
    </citation>
    <scope>NUCLEOTIDE SEQUENCE</scope>
    <source>
        <tissue evidence="1">Leaf</tissue>
    </source>
</reference>
<protein>
    <submittedName>
        <fullName evidence="1">Uncharacterized protein</fullName>
    </submittedName>
</protein>
<dbReference type="AlphaFoldDB" id="A0A2P2NWS4"/>
<sequence>MPEIICKARLCLLVRTSIYSHAIASNHFKILLKCI</sequence>